<evidence type="ECO:0000256" key="1">
    <source>
        <dbReference type="PROSITE-ProRule" id="PRU00042"/>
    </source>
</evidence>
<evidence type="ECO:0000259" key="2">
    <source>
        <dbReference type="PROSITE" id="PS50157"/>
    </source>
</evidence>
<evidence type="ECO:0000313" key="4">
    <source>
        <dbReference type="Proteomes" id="UP001473302"/>
    </source>
</evidence>
<dbReference type="InterPro" id="IPR013087">
    <property type="entry name" value="Znf_C2H2_type"/>
</dbReference>
<dbReference type="EMBL" id="BAABUK010000006">
    <property type="protein sequence ID" value="GAA5809799.1"/>
    <property type="molecule type" value="Genomic_DNA"/>
</dbReference>
<keyword evidence="4" id="KW-1185">Reference proteome</keyword>
<organism evidence="3 4">
    <name type="scientific">Mucor flavus</name>
    <dbReference type="NCBI Taxonomy" id="439312"/>
    <lineage>
        <taxon>Eukaryota</taxon>
        <taxon>Fungi</taxon>
        <taxon>Fungi incertae sedis</taxon>
        <taxon>Mucoromycota</taxon>
        <taxon>Mucoromycotina</taxon>
        <taxon>Mucoromycetes</taxon>
        <taxon>Mucorales</taxon>
        <taxon>Mucorineae</taxon>
        <taxon>Mucoraceae</taxon>
        <taxon>Mucor</taxon>
    </lineage>
</organism>
<evidence type="ECO:0000313" key="3">
    <source>
        <dbReference type="EMBL" id="GAA5809799.1"/>
    </source>
</evidence>
<sequence length="498" mass="56061">MRTWERSNFTTEFGCPGCYELFKDLNALDSHVTVEHGEEEETTFTKDEAFINVANSSELPVESVPTDTEEVTTVLLRRSIESLYPEYNDTNNQMIKSVITSLNLAPFTINSDCTDNSKHEVIALTTPPHHKRMLDVNARGIKRVKLNTSVENAGMQSTDCIHLTQISNDISFNEIIRNSTYRVLLGFEEYIHITEEHLDVLNSHWRKRPFMYMATSQLLVGSILVDGGQALLLNGVESYGRYPSIDAHFENVSSTQESSIPQLFSQYPNKLKITKINMDKSEKLTIGSITMNILVISSIRIDDSKLAPEVGPSTKNFTPSKSTRLFLSTTSIKLTNKILKNPDSLILSDPLVHFRQLQSKFHQHSTCSLARCYSVFTSDVTVQPYTIYTLVNNTLNNDTCSIMGSKVMAIIGNSVFEENGILKKEDIKQLLSKKIVKETQVVLNTLRLLELFKDDSELEIIGNASISPCLRSIAISTTNGLKDANENIIKNIWNKFRA</sequence>
<protein>
    <recommendedName>
        <fullName evidence="2">C2H2-type domain-containing protein</fullName>
    </recommendedName>
</protein>
<gene>
    <name evidence="3" type="ORF">MFLAVUS_003212</name>
</gene>
<reference evidence="3 4" key="1">
    <citation type="submission" date="2024-04" db="EMBL/GenBank/DDBJ databases">
        <title>genome sequences of Mucor flavus KT1a and Helicostylum pulchrum KT1b strains isolated from the surface of a dry-aged beef.</title>
        <authorList>
            <person name="Toyotome T."/>
            <person name="Hosono M."/>
            <person name="Torimaru M."/>
            <person name="Fukuda K."/>
            <person name="Mikami N."/>
        </authorList>
    </citation>
    <scope>NUCLEOTIDE SEQUENCE [LARGE SCALE GENOMIC DNA]</scope>
    <source>
        <strain evidence="3 4">KT1a</strain>
    </source>
</reference>
<keyword evidence="1" id="KW-0863">Zinc-finger</keyword>
<proteinExistence type="predicted"/>
<dbReference type="PROSITE" id="PS50157">
    <property type="entry name" value="ZINC_FINGER_C2H2_2"/>
    <property type="match status" value="1"/>
</dbReference>
<dbReference type="PROSITE" id="PS00028">
    <property type="entry name" value="ZINC_FINGER_C2H2_1"/>
    <property type="match status" value="1"/>
</dbReference>
<keyword evidence="1" id="KW-0862">Zinc</keyword>
<accession>A0ABP9YSG9</accession>
<comment type="caution">
    <text evidence="3">The sequence shown here is derived from an EMBL/GenBank/DDBJ whole genome shotgun (WGS) entry which is preliminary data.</text>
</comment>
<feature type="domain" description="C2H2-type" evidence="2">
    <location>
        <begin position="13"/>
        <end position="41"/>
    </location>
</feature>
<dbReference type="Proteomes" id="UP001473302">
    <property type="component" value="Unassembled WGS sequence"/>
</dbReference>
<keyword evidence="1" id="KW-0479">Metal-binding</keyword>
<name>A0ABP9YSG9_9FUNG</name>